<gene>
    <name evidence="2" type="ORF">ELS19_14680</name>
</gene>
<evidence type="ECO:0000313" key="3">
    <source>
        <dbReference type="Proteomes" id="UP000294028"/>
    </source>
</evidence>
<evidence type="ECO:0000313" key="2">
    <source>
        <dbReference type="EMBL" id="RYJ15067.1"/>
    </source>
</evidence>
<dbReference type="RefSeq" id="WP_129785423.1">
    <property type="nucleotide sequence ID" value="NZ_RZHH01000002.1"/>
</dbReference>
<feature type="transmembrane region" description="Helical" evidence="1">
    <location>
        <begin position="21"/>
        <end position="46"/>
    </location>
</feature>
<dbReference type="AlphaFoldDB" id="A0A482TDX1"/>
<keyword evidence="1" id="KW-0812">Transmembrane</keyword>
<feature type="transmembrane region" description="Helical" evidence="1">
    <location>
        <begin position="53"/>
        <end position="73"/>
    </location>
</feature>
<dbReference type="Proteomes" id="UP000294028">
    <property type="component" value="Unassembled WGS sequence"/>
</dbReference>
<accession>A0A482TDX1</accession>
<sequence>MSDESGESSAIGSLASGVSDLFYLVGLWLAFGTLFTPLSAIVNAVFVAEPFSFGQLVSQIFVLVALVVTNARYPEVSAFWIWATGLVSMLIFAASAGLAGVLEPNTSGSLAVIFRLLLFWAGSIMLAVAILNYWWPEDESAGEMRDNGSLE</sequence>
<dbReference type="EMBL" id="RZHH01000002">
    <property type="protein sequence ID" value="RYJ15067.1"/>
    <property type="molecule type" value="Genomic_DNA"/>
</dbReference>
<feature type="transmembrane region" description="Helical" evidence="1">
    <location>
        <begin position="114"/>
        <end position="135"/>
    </location>
</feature>
<reference evidence="2 3" key="1">
    <citation type="submission" date="2018-12" db="EMBL/GenBank/DDBJ databases">
        <title>Genome analysis provides insights into bioremediation potentialities of Halogeometricum borinquense strain N11.</title>
        <authorList>
            <person name="Najjari A."/>
            <person name="Youssef N."/>
            <person name="Fhoula I."/>
            <person name="Ben Dhia O."/>
            <person name="Mahjoubi M."/>
            <person name="Ouzari H.I."/>
            <person name="Cherif A."/>
        </authorList>
    </citation>
    <scope>NUCLEOTIDE SEQUENCE [LARGE SCALE GENOMIC DNA]</scope>
    <source>
        <strain evidence="2 3">N11</strain>
    </source>
</reference>
<organism evidence="2 3">
    <name type="scientific">Halogeometricum borinquense</name>
    <dbReference type="NCBI Taxonomy" id="60847"/>
    <lineage>
        <taxon>Archaea</taxon>
        <taxon>Methanobacteriati</taxon>
        <taxon>Methanobacteriota</taxon>
        <taxon>Stenosarchaea group</taxon>
        <taxon>Halobacteria</taxon>
        <taxon>Halobacteriales</taxon>
        <taxon>Haloferacaceae</taxon>
        <taxon>Halogeometricum</taxon>
    </lineage>
</organism>
<protein>
    <submittedName>
        <fullName evidence="2">Uncharacterized protein</fullName>
    </submittedName>
</protein>
<comment type="caution">
    <text evidence="2">The sequence shown here is derived from an EMBL/GenBank/DDBJ whole genome shotgun (WGS) entry which is preliminary data.</text>
</comment>
<evidence type="ECO:0000256" key="1">
    <source>
        <dbReference type="SAM" id="Phobius"/>
    </source>
</evidence>
<proteinExistence type="predicted"/>
<feature type="transmembrane region" description="Helical" evidence="1">
    <location>
        <begin position="79"/>
        <end position="102"/>
    </location>
</feature>
<keyword evidence="1" id="KW-1133">Transmembrane helix</keyword>
<keyword evidence="1" id="KW-0472">Membrane</keyword>
<name>A0A482TDX1_9EURY</name>